<dbReference type="SUPFAM" id="SSF53850">
    <property type="entry name" value="Periplasmic binding protein-like II"/>
    <property type="match status" value="1"/>
</dbReference>
<dbReference type="EMBL" id="LJCR01003240">
    <property type="protein sequence ID" value="KPV47784.1"/>
    <property type="molecule type" value="Genomic_DNA"/>
</dbReference>
<name>A0A0P9H186_9CHLR</name>
<feature type="compositionally biased region" description="Gly residues" evidence="1">
    <location>
        <begin position="36"/>
        <end position="53"/>
    </location>
</feature>
<proteinExistence type="predicted"/>
<keyword evidence="3" id="KW-1185">Reference proteome</keyword>
<sequence>DRYHVKAAWVEIEGAHLQPEEQPDQRAVEMRLRGPVEGGAGDPSDALGGGDGFAIGKNAPPAAIEFIRFLTSAENQTNMTKDGLISVPVVKGSETAMTDPLLKEVQQRAGAAKYYQLYYDQYLPPAVGQAVNDSTQGLFAGTTSPEDVAKTIEDTAATELQP</sequence>
<dbReference type="AlphaFoldDB" id="A0A0P9H186"/>
<reference evidence="2 3" key="1">
    <citation type="submission" date="2015-09" db="EMBL/GenBank/DDBJ databases">
        <title>Draft genome sequence of Kouleothrix aurantiaca JCM 19913.</title>
        <authorList>
            <person name="Hemp J."/>
        </authorList>
    </citation>
    <scope>NUCLEOTIDE SEQUENCE [LARGE SCALE GENOMIC DNA]</scope>
    <source>
        <strain evidence="2 3">COM-B</strain>
    </source>
</reference>
<evidence type="ECO:0000256" key="1">
    <source>
        <dbReference type="SAM" id="MobiDB-lite"/>
    </source>
</evidence>
<protein>
    <recommendedName>
        <fullName evidence="4">ABC transporter substrate-binding protein</fullName>
    </recommendedName>
</protein>
<evidence type="ECO:0000313" key="3">
    <source>
        <dbReference type="Proteomes" id="UP000050509"/>
    </source>
</evidence>
<dbReference type="Proteomes" id="UP000050509">
    <property type="component" value="Unassembled WGS sequence"/>
</dbReference>
<evidence type="ECO:0008006" key="4">
    <source>
        <dbReference type="Google" id="ProtNLM"/>
    </source>
</evidence>
<organism evidence="2 3">
    <name type="scientific">Kouleothrix aurantiaca</name>
    <dbReference type="NCBI Taxonomy" id="186479"/>
    <lineage>
        <taxon>Bacteria</taxon>
        <taxon>Bacillati</taxon>
        <taxon>Chloroflexota</taxon>
        <taxon>Chloroflexia</taxon>
        <taxon>Chloroflexales</taxon>
        <taxon>Roseiflexineae</taxon>
        <taxon>Roseiflexaceae</taxon>
        <taxon>Kouleothrix</taxon>
    </lineage>
</organism>
<gene>
    <name evidence="2" type="ORF">SE17_41575</name>
</gene>
<feature type="non-terminal residue" evidence="2">
    <location>
        <position position="1"/>
    </location>
</feature>
<evidence type="ECO:0000313" key="2">
    <source>
        <dbReference type="EMBL" id="KPV47784.1"/>
    </source>
</evidence>
<comment type="caution">
    <text evidence="2">The sequence shown here is derived from an EMBL/GenBank/DDBJ whole genome shotgun (WGS) entry which is preliminary data.</text>
</comment>
<dbReference type="Gene3D" id="3.40.190.10">
    <property type="entry name" value="Periplasmic binding protein-like II"/>
    <property type="match status" value="2"/>
</dbReference>
<accession>A0A0P9H186</accession>
<feature type="region of interest" description="Disordered" evidence="1">
    <location>
        <begin position="33"/>
        <end position="53"/>
    </location>
</feature>